<evidence type="ECO:0000313" key="2">
    <source>
        <dbReference type="EMBL" id="BDS11389.1"/>
    </source>
</evidence>
<organism evidence="2 3">
    <name type="scientific">Aureispira anguillae</name>
    <dbReference type="NCBI Taxonomy" id="2864201"/>
    <lineage>
        <taxon>Bacteria</taxon>
        <taxon>Pseudomonadati</taxon>
        <taxon>Bacteroidota</taxon>
        <taxon>Saprospiria</taxon>
        <taxon>Saprospirales</taxon>
        <taxon>Saprospiraceae</taxon>
        <taxon>Aureispira</taxon>
    </lineage>
</organism>
<dbReference type="NCBIfam" id="TIGR04183">
    <property type="entry name" value="Por_Secre_tail"/>
    <property type="match status" value="1"/>
</dbReference>
<keyword evidence="3" id="KW-1185">Reference proteome</keyword>
<dbReference type="Proteomes" id="UP001060919">
    <property type="component" value="Chromosome"/>
</dbReference>
<dbReference type="AlphaFoldDB" id="A0A915YE51"/>
<dbReference type="InterPro" id="IPR026444">
    <property type="entry name" value="Secre_tail"/>
</dbReference>
<dbReference type="PANTHER" id="PTHR42754:SF1">
    <property type="entry name" value="LIPOPROTEIN"/>
    <property type="match status" value="1"/>
</dbReference>
<feature type="domain" description="Secretion system C-terminal sorting" evidence="1">
    <location>
        <begin position="546"/>
        <end position="615"/>
    </location>
</feature>
<dbReference type="KEGG" id="aup:AsAng_0021030"/>
<dbReference type="PANTHER" id="PTHR42754">
    <property type="entry name" value="ENDOGLUCANASE"/>
    <property type="match status" value="1"/>
</dbReference>
<name>A0A915YE51_9BACT</name>
<dbReference type="Pfam" id="PF18962">
    <property type="entry name" value="Por_Secre_tail"/>
    <property type="match status" value="1"/>
</dbReference>
<evidence type="ECO:0000259" key="1">
    <source>
        <dbReference type="Pfam" id="PF18962"/>
    </source>
</evidence>
<gene>
    <name evidence="2" type="ORF">AsAng_0021030</name>
</gene>
<protein>
    <submittedName>
        <fullName evidence="2">T9SS type A sorting domain-containing protein</fullName>
    </submittedName>
</protein>
<dbReference type="SUPFAM" id="SSF50998">
    <property type="entry name" value="Quinoprotein alcohol dehydrogenase-like"/>
    <property type="match status" value="1"/>
</dbReference>
<evidence type="ECO:0000313" key="3">
    <source>
        <dbReference type="Proteomes" id="UP001060919"/>
    </source>
</evidence>
<sequence length="618" mass="66671">MKCSLTVMLIMLGINLGVSQWIKPLLRIPGTSLLPIVSGDMIIKPNGNYVVAGYPSFVFSSGNSLTGGEIVMMEYTPSGNLVFYKTIDVSGSFGTHITLEQTSDGGYILAAGEDLYLSPEVDLVVKTNSVGDTTWTRSMPHSGYSKIRDIHEVSGGYLVSNITYLINYDSTGTPLWTKNYPYNIIDAQEDMNGGYMVLKTDSLYRISALDGSITHQFGFPAALDLDLAASVLQDNAGNYIIVGGKKYSPPNTNYGWKILKLSPTGSPLWSKTIPVVATAPSVAHRATLCSDGGYLVMGQDLNEPKKKSTIIKYSSTGTMLWKKNINIKSGNGSFYNDKALGIAYELQDGNYIIASNNYLVKLDSNRNHILSATPDDAIACGTSAAAVPVTTGNNYYVDATGSSVYFYSQFSTSDTFKVYQNGNLVATQNSSPVTIGGLGAYQIVVSNRFGADTSAFFNISAHTVDTAVSQSGNTLMANANLASFQWMNCQTNQIVQGATSSSFTPVSNGTYAVIVTDSICTDTSSCFNLTVSNIAQYNTKENAVSILPNPTDNLFKINVVAPFIAPDKIILYNSLGQSILEKPFSTQIQVSHLPSGIYQLVLYQNKKMIAQKRVVVAH</sequence>
<reference evidence="2" key="1">
    <citation type="submission" date="2022-09" db="EMBL/GenBank/DDBJ databases">
        <title>Aureispira anguillicida sp. nov., isolated from Leptocephalus of Japanese eel Anguilla japonica.</title>
        <authorList>
            <person name="Yuasa K."/>
            <person name="Mekata T."/>
            <person name="Ikunari K."/>
        </authorList>
    </citation>
    <scope>NUCLEOTIDE SEQUENCE</scope>
    <source>
        <strain evidence="2">EL160426</strain>
    </source>
</reference>
<dbReference type="InterPro" id="IPR011047">
    <property type="entry name" value="Quinoprotein_ADH-like_sf"/>
</dbReference>
<accession>A0A915YE51</accession>
<proteinExistence type="predicted"/>
<dbReference type="EMBL" id="AP026867">
    <property type="protein sequence ID" value="BDS11389.1"/>
    <property type="molecule type" value="Genomic_DNA"/>
</dbReference>
<dbReference type="RefSeq" id="WP_264792573.1">
    <property type="nucleotide sequence ID" value="NZ_AP026867.1"/>
</dbReference>